<accession>A0A4V2F5P8</accession>
<feature type="domain" description="Ig-like" evidence="1">
    <location>
        <begin position="1468"/>
        <end position="1544"/>
    </location>
</feature>
<evidence type="ECO:0000259" key="1">
    <source>
        <dbReference type="PROSITE" id="PS50835"/>
    </source>
</evidence>
<comment type="caution">
    <text evidence="2">The sequence shown here is derived from an EMBL/GenBank/DDBJ whole genome shotgun (WGS) entry which is preliminary data.</text>
</comment>
<evidence type="ECO:0000313" key="2">
    <source>
        <dbReference type="EMBL" id="RZS93569.1"/>
    </source>
</evidence>
<dbReference type="Gene3D" id="2.60.40.740">
    <property type="match status" value="9"/>
</dbReference>
<reference evidence="2 3" key="1">
    <citation type="submission" date="2019-02" db="EMBL/GenBank/DDBJ databases">
        <title>Genomic Encyclopedia of Type Strains, Phase IV (KMG-IV): sequencing the most valuable type-strain genomes for metagenomic binning, comparative biology and taxonomic classification.</title>
        <authorList>
            <person name="Goeker M."/>
        </authorList>
    </citation>
    <scope>NUCLEOTIDE SEQUENCE [LARGE SCALE GENOMIC DNA]</scope>
    <source>
        <strain evidence="2 3">DSM 17196</strain>
    </source>
</reference>
<organism evidence="2 3">
    <name type="scientific">Aquimarina brevivitae</name>
    <dbReference type="NCBI Taxonomy" id="323412"/>
    <lineage>
        <taxon>Bacteria</taxon>
        <taxon>Pseudomonadati</taxon>
        <taxon>Bacteroidota</taxon>
        <taxon>Flavobacteriia</taxon>
        <taxon>Flavobacteriales</taxon>
        <taxon>Flavobacteriaceae</taxon>
        <taxon>Aquimarina</taxon>
    </lineage>
</organism>
<dbReference type="EMBL" id="SGXE01000002">
    <property type="protein sequence ID" value="RZS93569.1"/>
    <property type="molecule type" value="Genomic_DNA"/>
</dbReference>
<dbReference type="SUPFAM" id="SSF49299">
    <property type="entry name" value="PKD domain"/>
    <property type="match status" value="1"/>
</dbReference>
<proteinExistence type="predicted"/>
<dbReference type="OrthoDB" id="7794186at2"/>
<evidence type="ECO:0000313" key="3">
    <source>
        <dbReference type="Proteomes" id="UP000292262"/>
    </source>
</evidence>
<dbReference type="Proteomes" id="UP000292262">
    <property type="component" value="Unassembled WGS sequence"/>
</dbReference>
<sequence>MKQIVVIITFLISFATIQAQHLYKVEYDFEYMNSGGTCGLLVEANLSNPTVGTGTHRVLRYHSPPGMLETAGQMQGDYVLNLSKHYQRVGITSRMTNNIGRPCSIGPGGGGFLTDSEDPLVKSSSTGLGCFAAGRFIGNRLPNAAGYFKLFRIKPFEEENGYGSTTDYLVDCEPKTLIVTSGENCESIGQISYGVLYQIENNKWETLLPYGKRQPKFTINRSSFYGLRLGQSFRIQIQYDNPSSGSKTYSNPLTYTYISCSPRSTLESVPDCSNASKAKLKITLDRNLSRNEKIYYNLFRSGQDIPTKYGYIYQGDLDANKSYTWPDSQPQDTYEITYNSVFDPNRSADLLTKQVQLRGTPLLNYKLISKTNVRCYGGNNGAINISVSGGSGSYRFSWFKNGSYYSNREDIANLTAGQYKIHITDNNTGCTLEDTFNITQPSNYLSLTSSITQVSGYGLANGIINITPSGGTPPYTYAWSNGRATQDLSGIGPGTYNVVLTDSNGCTLSRSFTITQPNLLTSSITLINELKCFGYSNGSLRADAGGGVPGYTYLWYKNGTAFSTSRTISGLTAANYMVRVTDINGNTTTSSYNLTQPAQLNVSANVTNASGYGLANGSINISPSGGTSSYQYSWSTGQTSQNITGLSAGNYNVTITDAKGCTISRSYTVTQPPLLVNSITVLNTIDCFGDGDGSLRADPSGGAPGYAYQWTKNGSSYATTRTVSNLQPGNYVVRITDSKGNTTSSNYNLTQPSGLAVAGNVTNLTGFGLSNGAINITPSGGTTPYRYAWSNGSTSQDISNIAAGTYSVIITDAKGCALSRSYTVTQPSLLQASLTQLNALDCFGDTNGSLRANGSGGVGAYTYAWTKNGNSYATASTISNLSVGNYRVTVRDQNGNVAAASFNLTQPTQLAVSAAITNVSGFGLSNGSINITPSGGTAPYSYSWSNGATSQDLNNIRSGTYTVTITDAKACVISKSYTVTQPPLLTSTITVLNTLDCYGDANGSLRADSSGGVAGYTYAWKRNGTTYSSSRTISNLIAANYSVTITDANGNKSTSSYNLTQPSNLSLSGVITNATGFGLSNGAINVTPSGGTSPYSYSWSNGSTAQDLNAIVAGTYSITITDAKGCTVSRSFTVTQPPLLKVTGIAQGGQILCFGETNVNLVASITGGVAPYQYFWYKDQNQSTSLSSSTLLSSRGAGSYTFVVIDANGNTASLATVVSQPSQLVVNHSVNNVLCHGDKTGAIDLAVSGGTGNYTYTWSTGATTQDISNLGNGNYSVTVKDGNQCQKTLNFTITQPSNPIRITNSTIVSATGFGLTNGSVEVSVTGGTPPYSYDWFDINGTSYTSSTNQLVNIGAGKYQVRITDANNCSLQSAVYQVTQPDKLIIDEVEETPILCYGETGSIRVKPKGGVKINETNYPFEYRYQWLDSENNTISQTNISGTIAAGTYTVIVTDANGNQVTQQFTLSQPTELNISSISTTDVSCYNGNTGSITINVTGGTPPYEYNWSNDGSSTNTLSELIAGTYTVIVTDANNCQVASNQIEINQPPLYDISAVNLFRPSADQATDGSIRIELTGGNPPFDYTWYDVQGNVLQSEQNTSNSTSIIENLGKNFYTIQVTDNSGCLLEETYNLANQGQLFTSVEQSKDISCHQGTDGELFVNVIGGAGGNDFQWYTASGNPIGQNLNRIGNLSAGDYYVVVTDAEGIFEQSRIISITDPEPVAAGFTQTNLSCNGADNGTIELWASGGNSSFEYRYSINNGVFGGWTAFASGNTSQLSQLESGSYRIEVRDTNAICTDIKAIVEVVLIEPQPLQIVSETLSNPTGFNLTNGSIALTINGGTAPYSFNTSGISGVSEDGDIQLTDLLAGTYLVEVVDTNGCSLTATYQLEQPDELVVAIDRINVNLCHGNAEASLKAIPTGGVSPYSYAWYKQNSETLLGDEAIIENLASGIYYVIIEDANGNTVTSDDIAITAPSPLEITLVSDYMLCGEDSDWQITAEVSGGTPPYNYAWSNGSVTQTIVDLAIGSYTVVITDANGCTSTSSTALNQPEVLAIQDVTINRPSCFGEDDGAIILDVIGGTPPYTYFWNDSNTASTDNSFTNLVAGSYHVLISDDKGCTIEQTITMGEPEQISLTLGDDITLCMNQSLTLNATIADGVEYHWSSDTGIFSEKPVVELVDAGTYTVVATNSNGCQVSDTITIHTVSEEISSAFLVSSQVFTNESFVILNISESNLDEVIWNFPEGIEVVETANSHAEIIATTEGEYNITMSVKMGDCVQEQTKTVLVIDREEFDGEDTAENPSMIIDYLVFPNPAPNGNFSVAITLKEVQPIKLQMFNTVNNTRIDFRSADGSTEYEENYQMNAPSGLYFIVLETPYAVQIQKVIIE</sequence>
<dbReference type="RefSeq" id="WP_130286694.1">
    <property type="nucleotide sequence ID" value="NZ_SGXE01000002.1"/>
</dbReference>
<dbReference type="InterPro" id="IPR035986">
    <property type="entry name" value="PKD_dom_sf"/>
</dbReference>
<keyword evidence="3" id="KW-1185">Reference proteome</keyword>
<dbReference type="PROSITE" id="PS50835">
    <property type="entry name" value="IG_LIKE"/>
    <property type="match status" value="1"/>
</dbReference>
<gene>
    <name evidence="2" type="ORF">EV197_2149</name>
</gene>
<dbReference type="Pfam" id="PF13573">
    <property type="entry name" value="SprB"/>
    <property type="match status" value="18"/>
</dbReference>
<protein>
    <submittedName>
        <fullName evidence="2">Putative secreted protein (Por secretion system target)</fullName>
    </submittedName>
</protein>
<name>A0A4V2F5P8_9FLAO</name>
<dbReference type="InterPro" id="IPR025667">
    <property type="entry name" value="SprB_repeat"/>
</dbReference>
<dbReference type="InterPro" id="IPR007110">
    <property type="entry name" value="Ig-like_dom"/>
</dbReference>